<dbReference type="SUPFAM" id="SSF53335">
    <property type="entry name" value="S-adenosyl-L-methionine-dependent methyltransferases"/>
    <property type="match status" value="1"/>
</dbReference>
<dbReference type="GO" id="GO:0032259">
    <property type="term" value="P:methylation"/>
    <property type="evidence" value="ECO:0007669"/>
    <property type="project" value="UniProtKB-KW"/>
</dbReference>
<dbReference type="InterPro" id="IPR041698">
    <property type="entry name" value="Methyltransf_25"/>
</dbReference>
<organism evidence="2 3">
    <name type="scientific">Streptomyces lanatus</name>
    <dbReference type="NCBI Taxonomy" id="66900"/>
    <lineage>
        <taxon>Bacteria</taxon>
        <taxon>Bacillati</taxon>
        <taxon>Actinomycetota</taxon>
        <taxon>Actinomycetes</taxon>
        <taxon>Kitasatosporales</taxon>
        <taxon>Streptomycetaceae</taxon>
        <taxon>Streptomyces</taxon>
    </lineage>
</organism>
<dbReference type="EMBL" id="JBEPFB010000019">
    <property type="protein sequence ID" value="MER7377568.1"/>
    <property type="molecule type" value="Genomic_DNA"/>
</dbReference>
<dbReference type="RefSeq" id="WP_190074525.1">
    <property type="nucleotide sequence ID" value="NZ_BNBM01000019.1"/>
</dbReference>
<gene>
    <name evidence="2" type="ORF">ABT384_33605</name>
</gene>
<dbReference type="CDD" id="cd02440">
    <property type="entry name" value="AdoMet_MTases"/>
    <property type="match status" value="1"/>
</dbReference>
<evidence type="ECO:0000259" key="1">
    <source>
        <dbReference type="Pfam" id="PF13649"/>
    </source>
</evidence>
<keyword evidence="3" id="KW-1185">Reference proteome</keyword>
<feature type="domain" description="Methyltransferase" evidence="1">
    <location>
        <begin position="93"/>
        <end position="191"/>
    </location>
</feature>
<dbReference type="Pfam" id="PF13649">
    <property type="entry name" value="Methyltransf_25"/>
    <property type="match status" value="1"/>
</dbReference>
<keyword evidence="2" id="KW-0808">Transferase</keyword>
<evidence type="ECO:0000313" key="2">
    <source>
        <dbReference type="EMBL" id="MER7377568.1"/>
    </source>
</evidence>
<dbReference type="GO" id="GO:0008168">
    <property type="term" value="F:methyltransferase activity"/>
    <property type="evidence" value="ECO:0007669"/>
    <property type="project" value="UniProtKB-KW"/>
</dbReference>
<proteinExistence type="predicted"/>
<protein>
    <submittedName>
        <fullName evidence="2">Methyltransferase domain-containing protein</fullName>
    </submittedName>
</protein>
<reference evidence="2 3" key="1">
    <citation type="submission" date="2024-06" db="EMBL/GenBank/DDBJ databases">
        <title>The Natural Products Discovery Center: Release of the First 8490 Sequenced Strains for Exploring Actinobacteria Biosynthetic Diversity.</title>
        <authorList>
            <person name="Kalkreuter E."/>
            <person name="Kautsar S.A."/>
            <person name="Yang D."/>
            <person name="Bader C.D."/>
            <person name="Teijaro C.N."/>
            <person name="Fluegel L."/>
            <person name="Davis C.M."/>
            <person name="Simpson J.R."/>
            <person name="Lauterbach L."/>
            <person name="Steele A.D."/>
            <person name="Gui C."/>
            <person name="Meng S."/>
            <person name="Li G."/>
            <person name="Viehrig K."/>
            <person name="Ye F."/>
            <person name="Su P."/>
            <person name="Kiefer A.F."/>
            <person name="Nichols A."/>
            <person name="Cepeda A.J."/>
            <person name="Yan W."/>
            <person name="Fan B."/>
            <person name="Jiang Y."/>
            <person name="Adhikari A."/>
            <person name="Zheng C.-J."/>
            <person name="Schuster L."/>
            <person name="Cowan T.M."/>
            <person name="Smanski M.J."/>
            <person name="Chevrette M.G."/>
            <person name="De Carvalho L.P.S."/>
            <person name="Shen B."/>
        </authorList>
    </citation>
    <scope>NUCLEOTIDE SEQUENCE [LARGE SCALE GENOMIC DNA]</scope>
    <source>
        <strain evidence="2 3">NPDC000155</strain>
    </source>
</reference>
<dbReference type="Proteomes" id="UP001486207">
    <property type="component" value="Unassembled WGS sequence"/>
</dbReference>
<dbReference type="InterPro" id="IPR029063">
    <property type="entry name" value="SAM-dependent_MTases_sf"/>
</dbReference>
<keyword evidence="2" id="KW-0489">Methyltransferase</keyword>
<name>A0ABV1Y1F6_9ACTN</name>
<sequence length="301" mass="31901">MTTAAARSIDAPIDASINAPINASIDWREERALDGERPLDQAVGHYDHFLAEHYTWMLGGDLDALAAGQRAALSAWGVTPGSAIGPAAGALAVDLGCGPGQASLALAGMGFDSVLAVDLSRPLLGELAAHAAHLPAVRVVRADVRGALRELVRPGSVGAVVCLGDTLTHLPTRGDVAALFADVAAALAPEGTAVFAYRDLTVPLTGTDRFLPVRATEDRIMTCFLEYPDDYDDYTVLVHDLIHTRADTGWTLTARSYRKLRLSHAWVLEQLRTAGLRVRHEESGAGGMRTVVLERGPGSRA</sequence>
<comment type="caution">
    <text evidence="2">The sequence shown here is derived from an EMBL/GenBank/DDBJ whole genome shotgun (WGS) entry which is preliminary data.</text>
</comment>
<evidence type="ECO:0000313" key="3">
    <source>
        <dbReference type="Proteomes" id="UP001486207"/>
    </source>
</evidence>
<dbReference type="Gene3D" id="3.40.50.150">
    <property type="entry name" value="Vaccinia Virus protein VP39"/>
    <property type="match status" value="1"/>
</dbReference>
<accession>A0ABV1Y1F6</accession>